<reference evidence="6" key="1">
    <citation type="submission" date="2022-06" db="EMBL/GenBank/DDBJ databases">
        <title>Aquibacillus sp. a new bacterium isolated from soil saline samples.</title>
        <authorList>
            <person name="Galisteo C."/>
            <person name="De La Haba R."/>
            <person name="Sanchez-Porro C."/>
            <person name="Ventosa A."/>
        </authorList>
    </citation>
    <scope>NUCLEOTIDE SEQUENCE</scope>
    <source>
        <strain evidence="6">JCM 12387</strain>
    </source>
</reference>
<dbReference type="AlphaFoldDB" id="A0A9X4AIX5"/>
<keyword evidence="4 5" id="KW-0961">Cell wall biogenesis/degradation</keyword>
<comment type="pathway">
    <text evidence="5">Cell wall biogenesis; teichoic acid biosynthesis.</text>
</comment>
<dbReference type="Pfam" id="PF03808">
    <property type="entry name" value="Glyco_tran_WecG"/>
    <property type="match status" value="1"/>
</dbReference>
<comment type="caution">
    <text evidence="6">The sequence shown here is derived from an EMBL/GenBank/DDBJ whole genome shotgun (WGS) entry which is preliminary data.</text>
</comment>
<evidence type="ECO:0000313" key="7">
    <source>
        <dbReference type="Proteomes" id="UP001145072"/>
    </source>
</evidence>
<keyword evidence="2 5" id="KW-0808">Transferase</keyword>
<evidence type="ECO:0000256" key="1">
    <source>
        <dbReference type="ARBA" id="ARBA00022676"/>
    </source>
</evidence>
<evidence type="ECO:0000313" key="6">
    <source>
        <dbReference type="EMBL" id="MDC3419783.1"/>
    </source>
</evidence>
<keyword evidence="1 5" id="KW-0328">Glycosyltransferase</keyword>
<dbReference type="GO" id="GO:0047244">
    <property type="term" value="F:N-acetylglucosaminyldiphosphoundecaprenol N-acetyl-beta-D-mannosaminyltransferase activity"/>
    <property type="evidence" value="ECO:0007669"/>
    <property type="project" value="UniProtKB-UniRule"/>
</dbReference>
<dbReference type="RefSeq" id="WP_259867899.1">
    <property type="nucleotide sequence ID" value="NZ_JAMQJZ010000003.1"/>
</dbReference>
<dbReference type="InterPro" id="IPR034714">
    <property type="entry name" value="TagA_TarA"/>
</dbReference>
<sequence length="242" mass="28365">MANDFVTIMDMKFLNISKNDLFQDIIYPRLHNNEKTYLVTANPEIVMLAKEKRDFRDMVSRADYIVPDGTGIVIASKIIKQPIEERIPGFEIMTELIGYAEENQLSCYFIGAEEQVNRRFITKIKELHPNLLVAGSHHGFFDLNDRHIVDSIKRTEPDLVFVALGAPRQDAWITKYYDELDKGLFMGVGGSFDVIAGNVKRAPEIWIRFNLEWLYRLIKQPFRWKRILKVFEFMIRIVLKKY</sequence>
<dbReference type="Proteomes" id="UP001145072">
    <property type="component" value="Unassembled WGS sequence"/>
</dbReference>
<comment type="catalytic activity">
    <reaction evidence="5">
        <text>UDP-N-acetyl-alpha-D-mannosamine + N-acetyl-alpha-D-glucosaminyl-di-trans,octa-cis-undecaprenyl diphosphate = N-acetyl-beta-D-mannosaminyl-(1-&gt;4)-N-acetyl-alpha-D-glucosaminyl di-trans,octa-cis-undecaprenyl diphosphate + UDP + H(+)</text>
        <dbReference type="Rhea" id="RHEA:16053"/>
        <dbReference type="ChEBI" id="CHEBI:15378"/>
        <dbReference type="ChEBI" id="CHEBI:58223"/>
        <dbReference type="ChEBI" id="CHEBI:62959"/>
        <dbReference type="ChEBI" id="CHEBI:68623"/>
        <dbReference type="ChEBI" id="CHEBI:132210"/>
        <dbReference type="EC" id="2.4.1.187"/>
    </reaction>
</comment>
<gene>
    <name evidence="6" type="ORF">NC661_05305</name>
</gene>
<comment type="function">
    <text evidence="5">Catalyzes the conversion of GlcNAc-PP-undecaprenol into ManNAc-GlcNAc-PP-undecaprenol, the first committed lipid intermediate in the de novo synthesis of teichoic acid.</text>
</comment>
<dbReference type="GO" id="GO:0019350">
    <property type="term" value="P:teichoic acid biosynthetic process"/>
    <property type="evidence" value="ECO:0007669"/>
    <property type="project" value="UniProtKB-UniRule"/>
</dbReference>
<name>A0A9X4AIX5_9BACI</name>
<evidence type="ECO:0000256" key="5">
    <source>
        <dbReference type="HAMAP-Rule" id="MF_02070"/>
    </source>
</evidence>
<dbReference type="PANTHER" id="PTHR34136">
    <property type="match status" value="1"/>
</dbReference>
<dbReference type="EMBL" id="JAMQJZ010000003">
    <property type="protein sequence ID" value="MDC3419783.1"/>
    <property type="molecule type" value="Genomic_DNA"/>
</dbReference>
<dbReference type="NCBIfam" id="TIGR00696">
    <property type="entry name" value="wecG_tagA_cpsF"/>
    <property type="match status" value="1"/>
</dbReference>
<dbReference type="PANTHER" id="PTHR34136:SF1">
    <property type="entry name" value="UDP-N-ACETYL-D-MANNOSAMINURONIC ACID TRANSFERASE"/>
    <property type="match status" value="1"/>
</dbReference>
<keyword evidence="3 5" id="KW-0777">Teichoic acid biosynthesis</keyword>
<protein>
    <recommendedName>
        <fullName evidence="5">N-acetylglucosaminyldiphosphoundecaprenol N-acetyl-beta-D-mannosaminyltransferase</fullName>
        <ecNumber evidence="5">2.4.1.187</ecNumber>
    </recommendedName>
    <alternativeName>
        <fullName evidence="5">N-acetylmannosaminyltransferase</fullName>
    </alternativeName>
    <alternativeName>
        <fullName evidence="5">UDP-N-acetylmannosamine transferase</fullName>
    </alternativeName>
    <alternativeName>
        <fullName evidence="5">UDP-N-acetylmannosamine:N-acetylglucosaminyl pyrophosphorylundecaprenol N-acetylmannosaminyltransferase</fullName>
    </alternativeName>
</protein>
<accession>A0A9X4AIX5</accession>
<dbReference type="GO" id="GO:0071555">
    <property type="term" value="P:cell wall organization"/>
    <property type="evidence" value="ECO:0007669"/>
    <property type="project" value="UniProtKB-KW"/>
</dbReference>
<dbReference type="InterPro" id="IPR004629">
    <property type="entry name" value="WecG_TagA_CpsF"/>
</dbReference>
<evidence type="ECO:0000256" key="3">
    <source>
        <dbReference type="ARBA" id="ARBA00022944"/>
    </source>
</evidence>
<evidence type="ECO:0000256" key="4">
    <source>
        <dbReference type="ARBA" id="ARBA00023316"/>
    </source>
</evidence>
<dbReference type="HAMAP" id="MF_02070">
    <property type="entry name" value="TagA_TarA"/>
    <property type="match status" value="1"/>
</dbReference>
<dbReference type="EC" id="2.4.1.187" evidence="5"/>
<dbReference type="CDD" id="cd06533">
    <property type="entry name" value="Glyco_transf_WecG_TagA"/>
    <property type="match status" value="1"/>
</dbReference>
<proteinExistence type="inferred from homology"/>
<evidence type="ECO:0000256" key="2">
    <source>
        <dbReference type="ARBA" id="ARBA00022679"/>
    </source>
</evidence>
<keyword evidence="7" id="KW-1185">Reference proteome</keyword>
<organism evidence="6 7">
    <name type="scientific">Aquibacillus koreensis</name>
    <dbReference type="NCBI Taxonomy" id="279446"/>
    <lineage>
        <taxon>Bacteria</taxon>
        <taxon>Bacillati</taxon>
        <taxon>Bacillota</taxon>
        <taxon>Bacilli</taxon>
        <taxon>Bacillales</taxon>
        <taxon>Bacillaceae</taxon>
        <taxon>Aquibacillus</taxon>
    </lineage>
</organism>
<comment type="similarity">
    <text evidence="5">Belongs to the glycosyltransferase 26 family. TagA/TarA subfamily.</text>
</comment>